<name>A0A3M7QX40_BRAPC</name>
<protein>
    <submittedName>
        <fullName evidence="1">Uncharacterized protein</fullName>
    </submittedName>
</protein>
<sequence length="78" mass="9203">MYAQVAIFCLFNVGIWRNSVVSLVFNLVSEQERKKNEKPASYLWVLKKINLKPLEFSINHVQRNRVKCISRVFGYLDL</sequence>
<comment type="caution">
    <text evidence="1">The sequence shown here is derived from an EMBL/GenBank/DDBJ whole genome shotgun (WGS) entry which is preliminary data.</text>
</comment>
<organism evidence="1 2">
    <name type="scientific">Brachionus plicatilis</name>
    <name type="common">Marine rotifer</name>
    <name type="synonym">Brachionus muelleri</name>
    <dbReference type="NCBI Taxonomy" id="10195"/>
    <lineage>
        <taxon>Eukaryota</taxon>
        <taxon>Metazoa</taxon>
        <taxon>Spiralia</taxon>
        <taxon>Gnathifera</taxon>
        <taxon>Rotifera</taxon>
        <taxon>Eurotatoria</taxon>
        <taxon>Monogononta</taxon>
        <taxon>Pseudotrocha</taxon>
        <taxon>Ploima</taxon>
        <taxon>Brachionidae</taxon>
        <taxon>Brachionus</taxon>
    </lineage>
</organism>
<dbReference type="Proteomes" id="UP000276133">
    <property type="component" value="Unassembled WGS sequence"/>
</dbReference>
<dbReference type="EMBL" id="REGN01004893">
    <property type="protein sequence ID" value="RNA15779.1"/>
    <property type="molecule type" value="Genomic_DNA"/>
</dbReference>
<reference evidence="1 2" key="1">
    <citation type="journal article" date="2018" name="Sci. Rep.">
        <title>Genomic signatures of local adaptation to the degree of environmental predictability in rotifers.</title>
        <authorList>
            <person name="Franch-Gras L."/>
            <person name="Hahn C."/>
            <person name="Garcia-Roger E.M."/>
            <person name="Carmona M.J."/>
            <person name="Serra M."/>
            <person name="Gomez A."/>
        </authorList>
    </citation>
    <scope>NUCLEOTIDE SEQUENCE [LARGE SCALE GENOMIC DNA]</scope>
    <source>
        <strain evidence="1">HYR1</strain>
    </source>
</reference>
<evidence type="ECO:0000313" key="2">
    <source>
        <dbReference type="Proteomes" id="UP000276133"/>
    </source>
</evidence>
<gene>
    <name evidence="1" type="ORF">BpHYR1_041008</name>
</gene>
<dbReference type="AlphaFoldDB" id="A0A3M7QX40"/>
<accession>A0A3M7QX40</accession>
<evidence type="ECO:0000313" key="1">
    <source>
        <dbReference type="EMBL" id="RNA15779.1"/>
    </source>
</evidence>
<proteinExistence type="predicted"/>
<keyword evidence="2" id="KW-1185">Reference proteome</keyword>